<dbReference type="AlphaFoldDB" id="A0A6P4CE16"/>
<proteinExistence type="predicted"/>
<evidence type="ECO:0000259" key="1">
    <source>
        <dbReference type="Pfam" id="PF03108"/>
    </source>
</evidence>
<organism evidence="3 4">
    <name type="scientific">Arachis duranensis</name>
    <name type="common">Wild peanut</name>
    <dbReference type="NCBI Taxonomy" id="130453"/>
    <lineage>
        <taxon>Eukaryota</taxon>
        <taxon>Viridiplantae</taxon>
        <taxon>Streptophyta</taxon>
        <taxon>Embryophyta</taxon>
        <taxon>Tracheophyta</taxon>
        <taxon>Spermatophyta</taxon>
        <taxon>Magnoliopsida</taxon>
        <taxon>eudicotyledons</taxon>
        <taxon>Gunneridae</taxon>
        <taxon>Pentapetalae</taxon>
        <taxon>rosids</taxon>
        <taxon>fabids</taxon>
        <taxon>Fabales</taxon>
        <taxon>Fabaceae</taxon>
        <taxon>Papilionoideae</taxon>
        <taxon>50 kb inversion clade</taxon>
        <taxon>dalbergioids sensu lato</taxon>
        <taxon>Dalbergieae</taxon>
        <taxon>Pterocarpus clade</taxon>
        <taxon>Arachis</taxon>
    </lineage>
</organism>
<feature type="domain" description="Transposase MuDR plant" evidence="1">
    <location>
        <begin position="58"/>
        <end position="120"/>
    </location>
</feature>
<evidence type="ECO:0000259" key="2">
    <source>
        <dbReference type="Pfam" id="PF10551"/>
    </source>
</evidence>
<accession>A0A6P4CE16</accession>
<reference evidence="4" key="2">
    <citation type="submission" date="2025-08" db="UniProtKB">
        <authorList>
            <consortium name="RefSeq"/>
        </authorList>
    </citation>
    <scope>IDENTIFICATION</scope>
    <source>
        <tissue evidence="4">Whole plant</tissue>
    </source>
</reference>
<dbReference type="Proteomes" id="UP000515211">
    <property type="component" value="Chromosome 2"/>
</dbReference>
<dbReference type="InterPro" id="IPR004332">
    <property type="entry name" value="Transposase_MuDR"/>
</dbReference>
<dbReference type="PANTHER" id="PTHR31973">
    <property type="entry name" value="POLYPROTEIN, PUTATIVE-RELATED"/>
    <property type="match status" value="1"/>
</dbReference>
<protein>
    <submittedName>
        <fullName evidence="4">Uncharacterized protein LOC107474748</fullName>
    </submittedName>
</protein>
<feature type="domain" description="MULE transposase" evidence="2">
    <location>
        <begin position="253"/>
        <end position="301"/>
    </location>
</feature>
<dbReference type="KEGG" id="adu:107474748"/>
<dbReference type="InterPro" id="IPR018289">
    <property type="entry name" value="MULE_transposase_dom"/>
</dbReference>
<dbReference type="Pfam" id="PF10551">
    <property type="entry name" value="MULE"/>
    <property type="match status" value="1"/>
</dbReference>
<evidence type="ECO:0000313" key="3">
    <source>
        <dbReference type="Proteomes" id="UP000515211"/>
    </source>
</evidence>
<dbReference type="PANTHER" id="PTHR31973:SF187">
    <property type="entry name" value="MUTATOR TRANSPOSASE MUDRA PROTEIN"/>
    <property type="match status" value="1"/>
</dbReference>
<keyword evidence="3" id="KW-1185">Reference proteome</keyword>
<gene>
    <name evidence="4" type="primary">LOC107474748</name>
</gene>
<dbReference type="GeneID" id="107474748"/>
<sequence length="303" mass="35289">MRPAVTDYVSDVDTDNKDIVFEYESEELHTPVSSEDEGNKPHWPEFDEHNGFGEGRFELGTRFTTIERFKEVVNDSFIPEGRELVWIKNDKERVRVGCNNENCPWIAHLSYSKQLQCFQVKTYRSEHTCARDLGSNAADQHWISKKVEKRMTTHPHMNTHEAIDFLKEEFDLVLHPKMVYRAVREAKDMIMGKEVEQYGKLRDYLMEIHISNPRSTALLDVIPQPQTPPTFDKMYIYFDACKRGFRNGCRPLIHLDGAFLKTYHGGQLLSAVAQDANNQFYVIAFAVGRSESKESWKWFLTLL</sequence>
<reference evidence="3" key="1">
    <citation type="journal article" date="2016" name="Nat. Genet.">
        <title>The genome sequences of Arachis duranensis and Arachis ipaensis, the diploid ancestors of cultivated peanut.</title>
        <authorList>
            <person name="Bertioli D.J."/>
            <person name="Cannon S.B."/>
            <person name="Froenicke L."/>
            <person name="Huang G."/>
            <person name="Farmer A.D."/>
            <person name="Cannon E.K."/>
            <person name="Liu X."/>
            <person name="Gao D."/>
            <person name="Clevenger J."/>
            <person name="Dash S."/>
            <person name="Ren L."/>
            <person name="Moretzsohn M.C."/>
            <person name="Shirasawa K."/>
            <person name="Huang W."/>
            <person name="Vidigal B."/>
            <person name="Abernathy B."/>
            <person name="Chu Y."/>
            <person name="Niederhuth C.E."/>
            <person name="Umale P."/>
            <person name="Araujo A.C."/>
            <person name="Kozik A."/>
            <person name="Kim K.D."/>
            <person name="Burow M.D."/>
            <person name="Varshney R.K."/>
            <person name="Wang X."/>
            <person name="Zhang X."/>
            <person name="Barkley N."/>
            <person name="Guimaraes P.M."/>
            <person name="Isobe S."/>
            <person name="Guo B."/>
            <person name="Liao B."/>
            <person name="Stalker H.T."/>
            <person name="Schmitz R.J."/>
            <person name="Scheffler B.E."/>
            <person name="Leal-Bertioli S.C."/>
            <person name="Xun X."/>
            <person name="Jackson S.A."/>
            <person name="Michelmore R."/>
            <person name="Ozias-Akins P."/>
        </authorList>
    </citation>
    <scope>NUCLEOTIDE SEQUENCE [LARGE SCALE GENOMIC DNA]</scope>
    <source>
        <strain evidence="3">cv. V14167</strain>
    </source>
</reference>
<dbReference type="RefSeq" id="XP_015949875.1">
    <property type="nucleotide sequence ID" value="XM_016094389.1"/>
</dbReference>
<evidence type="ECO:0000313" key="4">
    <source>
        <dbReference type="RefSeq" id="XP_015949875.1"/>
    </source>
</evidence>
<name>A0A6P4CE16_ARADU</name>
<dbReference type="Pfam" id="PF03108">
    <property type="entry name" value="DBD_Tnp_Mut"/>
    <property type="match status" value="1"/>
</dbReference>